<feature type="compositionally biased region" description="Basic and acidic residues" evidence="1">
    <location>
        <begin position="78"/>
        <end position="99"/>
    </location>
</feature>
<evidence type="ECO:0000313" key="3">
    <source>
        <dbReference type="Proteomes" id="UP001392437"/>
    </source>
</evidence>
<reference evidence="2 3" key="1">
    <citation type="submission" date="2023-01" db="EMBL/GenBank/DDBJ databases">
        <title>Analysis of 21 Apiospora genomes using comparative genomics revels a genus with tremendous synthesis potential of carbohydrate active enzymes and secondary metabolites.</title>
        <authorList>
            <person name="Sorensen T."/>
        </authorList>
    </citation>
    <scope>NUCLEOTIDE SEQUENCE [LARGE SCALE GENOMIC DNA]</scope>
    <source>
        <strain evidence="2 3">CBS 117206</strain>
    </source>
</reference>
<accession>A0AAW0R9U0</accession>
<gene>
    <name evidence="2" type="ORF">PG999_002896</name>
</gene>
<protein>
    <submittedName>
        <fullName evidence="2">Uncharacterized protein</fullName>
    </submittedName>
</protein>
<dbReference type="AlphaFoldDB" id="A0AAW0R9U0"/>
<name>A0AAW0R9U0_9PEZI</name>
<sequence>MRAARRGVRPPGLPVEEDEDEKVERDEKPLPAPLIKRRKRGGATQQAEEGDNKEEEDDSTRAVKKPKVANGITPLPTLEDKSRADAARAREAQRADFRERKRAARKHQVHRMVECEQGENLEWGIRRLPKHTYEEASI</sequence>
<dbReference type="Proteomes" id="UP001392437">
    <property type="component" value="Unassembled WGS sequence"/>
</dbReference>
<keyword evidence="3" id="KW-1185">Reference proteome</keyword>
<evidence type="ECO:0000313" key="2">
    <source>
        <dbReference type="EMBL" id="KAK8130516.1"/>
    </source>
</evidence>
<feature type="compositionally biased region" description="Basic residues" evidence="1">
    <location>
        <begin position="100"/>
        <end position="110"/>
    </location>
</feature>
<organism evidence="2 3">
    <name type="scientific">Apiospora kogelbergensis</name>
    <dbReference type="NCBI Taxonomy" id="1337665"/>
    <lineage>
        <taxon>Eukaryota</taxon>
        <taxon>Fungi</taxon>
        <taxon>Dikarya</taxon>
        <taxon>Ascomycota</taxon>
        <taxon>Pezizomycotina</taxon>
        <taxon>Sordariomycetes</taxon>
        <taxon>Xylariomycetidae</taxon>
        <taxon>Amphisphaeriales</taxon>
        <taxon>Apiosporaceae</taxon>
        <taxon>Apiospora</taxon>
    </lineage>
</organism>
<dbReference type="EMBL" id="JAQQWP010000002">
    <property type="protein sequence ID" value="KAK8130516.1"/>
    <property type="molecule type" value="Genomic_DNA"/>
</dbReference>
<evidence type="ECO:0000256" key="1">
    <source>
        <dbReference type="SAM" id="MobiDB-lite"/>
    </source>
</evidence>
<feature type="compositionally biased region" description="Acidic residues" evidence="1">
    <location>
        <begin position="48"/>
        <end position="58"/>
    </location>
</feature>
<feature type="region of interest" description="Disordered" evidence="1">
    <location>
        <begin position="1"/>
        <end position="110"/>
    </location>
</feature>
<proteinExistence type="predicted"/>
<comment type="caution">
    <text evidence="2">The sequence shown here is derived from an EMBL/GenBank/DDBJ whole genome shotgun (WGS) entry which is preliminary data.</text>
</comment>